<reference evidence="9" key="2">
    <citation type="submission" date="2023-11" db="EMBL/GenBank/DDBJ databases">
        <title>MicrobeMod: A computational toolkit for identifying prokaryotic methylation and restriction-modification with nanopore sequencing.</title>
        <authorList>
            <person name="Crits-Christoph A."/>
            <person name="Kang S.C."/>
            <person name="Lee H."/>
            <person name="Ostrov N."/>
        </authorList>
    </citation>
    <scope>NUCLEOTIDE SEQUENCE</scope>
    <source>
        <strain evidence="9">ATCC 51242</strain>
    </source>
</reference>
<protein>
    <submittedName>
        <fullName evidence="9">APC family permease</fullName>
    </submittedName>
    <submittedName>
        <fullName evidence="8">Amino acid permease</fullName>
    </submittedName>
</protein>
<sequence>MEGTGERRAPVPETGDKGLKKGAIGFMDALIIGVASTAPAYSLAAVIGLIVVTVGVQSPAVLFASFIPMFFIATAFYYMNRADQDCGTTFSWVTRAMGPWAGWMGGWAISVTGILVIGSLADVAARYTYLLLTLEGLAASKPAITLLAVVYMVLMTAVCVYGIELSARVQNFLIVAQVATLLLFAVVALFLVFSGSSETSLSPSLSWFNPLAIDDPSALIGGLLIGVFIYWGWESSVNLTEETEDSASAPGLAAVFSTVILLATYLSVAVAVVAFAGIGTVTEFADDDAILSTVATDVLGSPWYLLVVLSVLTSALASTQTTILPASRTTLSMARAGAFPRAMGSVHPRFLTPHVSTIVIGILAIVWYVPVNLISENFLFDTLSALSLMVAFYYALTGFACAIYYRRELFKSVKNLLFIGVAPVLGASLLAYLFFVSIVDLSDPGASYTGSSIFGLGLPLVIGLGFLFIGVIFMVVWRLTGHDDFFGRTPEIVPPEVARGEVKVSETAGAPAESGVAARPGSEDR</sequence>
<feature type="transmembrane region" description="Helical" evidence="7">
    <location>
        <begin position="60"/>
        <end position="79"/>
    </location>
</feature>
<feature type="region of interest" description="Disordered" evidence="6">
    <location>
        <begin position="501"/>
        <end position="525"/>
    </location>
</feature>
<dbReference type="KEGG" id="rrd:RradSPS_0338"/>
<dbReference type="Gene3D" id="1.20.1740.10">
    <property type="entry name" value="Amino acid/polyamine transporter I"/>
    <property type="match status" value="1"/>
</dbReference>
<dbReference type="EMBL" id="JAWXXX010000001">
    <property type="protein sequence ID" value="MDX5893034.1"/>
    <property type="molecule type" value="Genomic_DNA"/>
</dbReference>
<evidence type="ECO:0000313" key="8">
    <source>
        <dbReference type="EMBL" id="AHY45621.1"/>
    </source>
</evidence>
<evidence type="ECO:0000313" key="9">
    <source>
        <dbReference type="EMBL" id="MDX5893034.1"/>
    </source>
</evidence>
<feature type="transmembrane region" description="Helical" evidence="7">
    <location>
        <begin position="29"/>
        <end position="54"/>
    </location>
</feature>
<evidence type="ECO:0000256" key="5">
    <source>
        <dbReference type="ARBA" id="ARBA00023136"/>
    </source>
</evidence>
<feature type="transmembrane region" description="Helical" evidence="7">
    <location>
        <begin position="303"/>
        <end position="326"/>
    </location>
</feature>
<accession>A0A023X0B2</accession>
<dbReference type="Pfam" id="PF13520">
    <property type="entry name" value="AA_permease_2"/>
    <property type="match status" value="1"/>
</dbReference>
<dbReference type="PIRSF" id="PIRSF006060">
    <property type="entry name" value="AA_transporter"/>
    <property type="match status" value="1"/>
</dbReference>
<keyword evidence="5 7" id="KW-0472">Membrane</keyword>
<evidence type="ECO:0000256" key="4">
    <source>
        <dbReference type="ARBA" id="ARBA00022989"/>
    </source>
</evidence>
<dbReference type="PANTHER" id="PTHR42770">
    <property type="entry name" value="AMINO ACID TRANSPORTER-RELATED"/>
    <property type="match status" value="1"/>
</dbReference>
<feature type="transmembrane region" description="Helical" evidence="7">
    <location>
        <begin position="350"/>
        <end position="370"/>
    </location>
</feature>
<feature type="transmembrane region" description="Helical" evidence="7">
    <location>
        <begin position="382"/>
        <end position="405"/>
    </location>
</feature>
<keyword evidence="2" id="KW-1003">Cell membrane</keyword>
<gene>
    <name evidence="8" type="ORF">RradSPS_0338</name>
    <name evidence="9" type="ORF">SIL72_03215</name>
</gene>
<dbReference type="PROSITE" id="PS50283">
    <property type="entry name" value="NA_SOLUT_SYMP_3"/>
    <property type="match status" value="1"/>
</dbReference>
<evidence type="ECO:0000313" key="10">
    <source>
        <dbReference type="Proteomes" id="UP000025229"/>
    </source>
</evidence>
<dbReference type="Proteomes" id="UP000025229">
    <property type="component" value="Chromosome"/>
</dbReference>
<dbReference type="eggNOG" id="COG0531">
    <property type="taxonomic scope" value="Bacteria"/>
</dbReference>
<feature type="transmembrane region" description="Helical" evidence="7">
    <location>
        <begin position="143"/>
        <end position="163"/>
    </location>
</feature>
<dbReference type="InterPro" id="IPR050367">
    <property type="entry name" value="APC_superfamily"/>
</dbReference>
<dbReference type="GO" id="GO:0005886">
    <property type="term" value="C:plasma membrane"/>
    <property type="evidence" value="ECO:0007669"/>
    <property type="project" value="UniProtKB-SubCell"/>
</dbReference>
<name>A0A023X0B2_RUBRA</name>
<evidence type="ECO:0000256" key="6">
    <source>
        <dbReference type="SAM" id="MobiDB-lite"/>
    </source>
</evidence>
<comment type="subcellular location">
    <subcellularLocation>
        <location evidence="1">Cell membrane</location>
        <topology evidence="1">Multi-pass membrane protein</topology>
    </subcellularLocation>
</comment>
<dbReference type="STRING" id="42256.RradSPS_0338"/>
<feature type="transmembrane region" description="Helical" evidence="7">
    <location>
        <begin position="172"/>
        <end position="196"/>
    </location>
</feature>
<keyword evidence="10" id="KW-1185">Reference proteome</keyword>
<evidence type="ECO:0000256" key="7">
    <source>
        <dbReference type="SAM" id="Phobius"/>
    </source>
</evidence>
<feature type="transmembrane region" description="Helical" evidence="7">
    <location>
        <begin position="216"/>
        <end position="233"/>
    </location>
</feature>
<keyword evidence="4 7" id="KW-1133">Transmembrane helix</keyword>
<dbReference type="PATRIC" id="fig|42256.3.peg.343"/>
<reference evidence="8 10" key="1">
    <citation type="submission" date="2014-03" db="EMBL/GenBank/DDBJ databases">
        <title>Complete genome sequence of the Radio-Resistant Rubrobacter radiotolerans RSPS-4.</title>
        <authorList>
            <person name="Egas C.C."/>
            <person name="Barroso C.C."/>
            <person name="Froufe H.J.C."/>
            <person name="Pacheco J.J."/>
            <person name="Albuquerque L.L."/>
            <person name="da Costa M.M.S."/>
        </authorList>
    </citation>
    <scope>NUCLEOTIDE SEQUENCE [LARGE SCALE GENOMIC DNA]</scope>
    <source>
        <strain evidence="8 10">RSPS-4</strain>
    </source>
</reference>
<dbReference type="GO" id="GO:0022857">
    <property type="term" value="F:transmembrane transporter activity"/>
    <property type="evidence" value="ECO:0007669"/>
    <property type="project" value="InterPro"/>
</dbReference>
<dbReference type="AlphaFoldDB" id="A0A023X0B2"/>
<dbReference type="EMBL" id="CP007514">
    <property type="protein sequence ID" value="AHY45621.1"/>
    <property type="molecule type" value="Genomic_DNA"/>
</dbReference>
<evidence type="ECO:0000256" key="1">
    <source>
        <dbReference type="ARBA" id="ARBA00004651"/>
    </source>
</evidence>
<organism evidence="8 10">
    <name type="scientific">Rubrobacter radiotolerans</name>
    <name type="common">Arthrobacter radiotolerans</name>
    <dbReference type="NCBI Taxonomy" id="42256"/>
    <lineage>
        <taxon>Bacteria</taxon>
        <taxon>Bacillati</taxon>
        <taxon>Actinomycetota</taxon>
        <taxon>Rubrobacteria</taxon>
        <taxon>Rubrobacterales</taxon>
        <taxon>Rubrobacteraceae</taxon>
        <taxon>Rubrobacter</taxon>
    </lineage>
</organism>
<evidence type="ECO:0000256" key="2">
    <source>
        <dbReference type="ARBA" id="ARBA00022475"/>
    </source>
</evidence>
<feature type="transmembrane region" description="Helical" evidence="7">
    <location>
        <begin position="417"/>
        <end position="439"/>
    </location>
</feature>
<dbReference type="Proteomes" id="UP001281130">
    <property type="component" value="Unassembled WGS sequence"/>
</dbReference>
<feature type="transmembrane region" description="Helical" evidence="7">
    <location>
        <begin position="100"/>
        <end position="123"/>
    </location>
</feature>
<feature type="transmembrane region" description="Helical" evidence="7">
    <location>
        <begin position="254"/>
        <end position="278"/>
    </location>
</feature>
<dbReference type="PANTHER" id="PTHR42770:SF7">
    <property type="entry name" value="MEMBRANE PROTEIN"/>
    <property type="match status" value="1"/>
</dbReference>
<dbReference type="InterPro" id="IPR001734">
    <property type="entry name" value="Na/solute_symporter"/>
</dbReference>
<dbReference type="InterPro" id="IPR002293">
    <property type="entry name" value="AA/rel_permease1"/>
</dbReference>
<evidence type="ECO:0000256" key="3">
    <source>
        <dbReference type="ARBA" id="ARBA00022692"/>
    </source>
</evidence>
<proteinExistence type="predicted"/>
<feature type="transmembrane region" description="Helical" evidence="7">
    <location>
        <begin position="451"/>
        <end position="477"/>
    </location>
</feature>
<keyword evidence="3 7" id="KW-0812">Transmembrane</keyword>
<dbReference type="HOGENOM" id="CLU_039037_0_0_11"/>